<gene>
    <name evidence="2" type="ORF">COO20_05760</name>
</gene>
<comment type="caution">
    <text evidence="2">The sequence shown here is derived from an EMBL/GenBank/DDBJ whole genome shotgun (WGS) entry which is preliminary data.</text>
</comment>
<evidence type="ECO:0008006" key="4">
    <source>
        <dbReference type="Google" id="ProtNLM"/>
    </source>
</evidence>
<evidence type="ECO:0000313" key="2">
    <source>
        <dbReference type="EMBL" id="PKR54905.1"/>
    </source>
</evidence>
<evidence type="ECO:0000313" key="3">
    <source>
        <dbReference type="Proteomes" id="UP000233597"/>
    </source>
</evidence>
<keyword evidence="1" id="KW-0732">Signal</keyword>
<feature type="signal peptide" evidence="1">
    <location>
        <begin position="1"/>
        <end position="33"/>
    </location>
</feature>
<dbReference type="Proteomes" id="UP000233597">
    <property type="component" value="Unassembled WGS sequence"/>
</dbReference>
<sequence>MPQQNNIRARLPLAAFFCASTLLIGLVALPAAAQENTAKGPQSQRTPDEKWGVSLSVENDLFVENNQDRHFTNGVRLAFISPEDSAPADFLNIAKEVPFFASNGRIRTSYALGQSMFTPSDIEIADNQPNDRPWAGYLYGSVGLLSDTGLGYEGHEDYARIDTLELTLGVVGPASLAEQSQKFVHKLIDSPEPKGWDNQIKNEPVIGISYERKYRGWAKQELLGVEADLTPSAGFTLGNGFTNAEVGAMARIGVDLPADYGPPRIRPSLPGSDFFKPDTEGFPLSGYLFAGVVGRAVARDITLDGNTFADSNSVDKKPLVGDLQVGFAVIVGEARITYTHVYRTKEFYGQNGTDQFGAISLSMRF</sequence>
<dbReference type="AlphaFoldDB" id="A0A2N3KWE7"/>
<feature type="chain" id="PRO_5014995055" description="DUF2219 domain-containing protein" evidence="1">
    <location>
        <begin position="34"/>
        <end position="365"/>
    </location>
</feature>
<dbReference type="OrthoDB" id="9776275at2"/>
<organism evidence="2 3">
    <name type="scientific">Thalassospira marina</name>
    <dbReference type="NCBI Taxonomy" id="2048283"/>
    <lineage>
        <taxon>Bacteria</taxon>
        <taxon>Pseudomonadati</taxon>
        <taxon>Pseudomonadota</taxon>
        <taxon>Alphaproteobacteria</taxon>
        <taxon>Rhodospirillales</taxon>
        <taxon>Thalassospiraceae</taxon>
        <taxon>Thalassospira</taxon>
    </lineage>
</organism>
<dbReference type="InterPro" id="IPR018707">
    <property type="entry name" value="LpxR"/>
</dbReference>
<dbReference type="RefSeq" id="WP_101264746.1">
    <property type="nucleotide sequence ID" value="NZ_NWTK01000003.1"/>
</dbReference>
<name>A0A2N3KWE7_9PROT</name>
<reference evidence="2 3" key="1">
    <citation type="submission" date="2017-09" db="EMBL/GenBank/DDBJ databases">
        <title>Biodiversity and function of Thalassospira species in the particle-attached aromatic-hydrocarbon-degrading consortia from the surface seawater of the South China Sea.</title>
        <authorList>
            <person name="Dong C."/>
            <person name="Liu R."/>
            <person name="Shao Z."/>
        </authorList>
    </citation>
    <scope>NUCLEOTIDE SEQUENCE [LARGE SCALE GENOMIC DNA]</scope>
    <source>
        <strain evidence="2 3">CSC1P2</strain>
    </source>
</reference>
<dbReference type="Gene3D" id="2.40.128.140">
    <property type="entry name" value="Outer membrane protein"/>
    <property type="match status" value="1"/>
</dbReference>
<dbReference type="InterPro" id="IPR037107">
    <property type="entry name" value="Put_OMP_sf"/>
</dbReference>
<proteinExistence type="predicted"/>
<evidence type="ECO:0000256" key="1">
    <source>
        <dbReference type="SAM" id="SignalP"/>
    </source>
</evidence>
<dbReference type="EMBL" id="NWTK01000003">
    <property type="protein sequence ID" value="PKR54905.1"/>
    <property type="molecule type" value="Genomic_DNA"/>
</dbReference>
<protein>
    <recommendedName>
        <fullName evidence="4">DUF2219 domain-containing protein</fullName>
    </recommendedName>
</protein>
<accession>A0A2N3KWE7</accession>
<dbReference type="Pfam" id="PF09982">
    <property type="entry name" value="LpxR"/>
    <property type="match status" value="1"/>
</dbReference>